<accession>A0A317XLX2</accession>
<keyword evidence="3" id="KW-1185">Reference proteome</keyword>
<name>A0A317XLX2_9BASI</name>
<dbReference type="Proteomes" id="UP000246740">
    <property type="component" value="Unassembled WGS sequence"/>
</dbReference>
<dbReference type="AlphaFoldDB" id="A0A317XLX2"/>
<reference evidence="2 3" key="1">
    <citation type="journal article" date="2018" name="Mol. Biol. Evol.">
        <title>Broad Genomic Sampling Reveals a Smut Pathogenic Ancestry of the Fungal Clade Ustilaginomycotina.</title>
        <authorList>
            <person name="Kijpornyongpan T."/>
            <person name="Mondo S.J."/>
            <person name="Barry K."/>
            <person name="Sandor L."/>
            <person name="Lee J."/>
            <person name="Lipzen A."/>
            <person name="Pangilinan J."/>
            <person name="LaButti K."/>
            <person name="Hainaut M."/>
            <person name="Henrissat B."/>
            <person name="Grigoriev I.V."/>
            <person name="Spatafora J.W."/>
            <person name="Aime M.C."/>
        </authorList>
    </citation>
    <scope>NUCLEOTIDE SEQUENCE [LARGE SCALE GENOMIC DNA]</scope>
    <source>
        <strain evidence="2 3">MCA 3645</strain>
    </source>
</reference>
<evidence type="ECO:0000313" key="3">
    <source>
        <dbReference type="Proteomes" id="UP000246740"/>
    </source>
</evidence>
<dbReference type="EMBL" id="KZ819195">
    <property type="protein sequence ID" value="PWY99306.1"/>
    <property type="molecule type" value="Genomic_DNA"/>
</dbReference>
<gene>
    <name evidence="2" type="ORF">BCV70DRAFT_116532</name>
</gene>
<feature type="region of interest" description="Disordered" evidence="1">
    <location>
        <begin position="1"/>
        <end position="27"/>
    </location>
</feature>
<evidence type="ECO:0000313" key="2">
    <source>
        <dbReference type="EMBL" id="PWY99306.1"/>
    </source>
</evidence>
<organism evidence="2 3">
    <name type="scientific">Testicularia cyperi</name>
    <dbReference type="NCBI Taxonomy" id="1882483"/>
    <lineage>
        <taxon>Eukaryota</taxon>
        <taxon>Fungi</taxon>
        <taxon>Dikarya</taxon>
        <taxon>Basidiomycota</taxon>
        <taxon>Ustilaginomycotina</taxon>
        <taxon>Ustilaginomycetes</taxon>
        <taxon>Ustilaginales</taxon>
        <taxon>Anthracoideaceae</taxon>
        <taxon>Testicularia</taxon>
    </lineage>
</organism>
<dbReference type="InParanoid" id="A0A317XLX2"/>
<proteinExistence type="predicted"/>
<sequence length="189" mass="20626">MGWRRSGFIDASARRPASKPSGAVSKGQNFTLPTLRLCASHNTPPPVTRTVLRRTLSAAPLTFVYHQVSQQTTLLCFAVLYYFAVRLRWQCASRKCHRSCIIFSRCQAATTAVAICGSLRKIDTRHRRSHLASPASLVRPGPVGSLKPILGYCTLPKGKTPKPTLFRSCPAFSLFFSLLASSTCAASIA</sequence>
<evidence type="ECO:0000256" key="1">
    <source>
        <dbReference type="SAM" id="MobiDB-lite"/>
    </source>
</evidence>
<protein>
    <submittedName>
        <fullName evidence="2">Uncharacterized protein</fullName>
    </submittedName>
</protein>